<reference evidence="2" key="1">
    <citation type="journal article" date="2017" name="Genome Biol.">
        <title>Comparative genomics reveals high biological diversity and specific adaptations in the industrially and medically important fungal genus Aspergillus.</title>
        <authorList>
            <person name="de Vries R.P."/>
            <person name="Riley R."/>
            <person name="Wiebenga A."/>
            <person name="Aguilar-Osorio G."/>
            <person name="Amillis S."/>
            <person name="Uchima C.A."/>
            <person name="Anderluh G."/>
            <person name="Asadollahi M."/>
            <person name="Askin M."/>
            <person name="Barry K."/>
            <person name="Battaglia E."/>
            <person name="Bayram O."/>
            <person name="Benocci T."/>
            <person name="Braus-Stromeyer S.A."/>
            <person name="Caldana C."/>
            <person name="Canovas D."/>
            <person name="Cerqueira G.C."/>
            <person name="Chen F."/>
            <person name="Chen W."/>
            <person name="Choi C."/>
            <person name="Clum A."/>
            <person name="Dos Santos R.A."/>
            <person name="Damasio A.R."/>
            <person name="Diallinas G."/>
            <person name="Emri T."/>
            <person name="Fekete E."/>
            <person name="Flipphi M."/>
            <person name="Freyberg S."/>
            <person name="Gallo A."/>
            <person name="Gournas C."/>
            <person name="Habgood R."/>
            <person name="Hainaut M."/>
            <person name="Harispe M.L."/>
            <person name="Henrissat B."/>
            <person name="Hilden K.S."/>
            <person name="Hope R."/>
            <person name="Hossain A."/>
            <person name="Karabika E."/>
            <person name="Karaffa L."/>
            <person name="Karanyi Z."/>
            <person name="Krasevec N."/>
            <person name="Kuo A."/>
            <person name="Kusch H."/>
            <person name="LaButti K."/>
            <person name="Lagendijk E.L."/>
            <person name="Lapidus A."/>
            <person name="Levasseur A."/>
            <person name="Lindquist E."/>
            <person name="Lipzen A."/>
            <person name="Logrieco A.F."/>
            <person name="MacCabe A."/>
            <person name="Maekelae M.R."/>
            <person name="Malavazi I."/>
            <person name="Melin P."/>
            <person name="Meyer V."/>
            <person name="Mielnichuk N."/>
            <person name="Miskei M."/>
            <person name="Molnar A.P."/>
            <person name="Mule G."/>
            <person name="Ngan C.Y."/>
            <person name="Orejas M."/>
            <person name="Orosz E."/>
            <person name="Ouedraogo J.P."/>
            <person name="Overkamp K.M."/>
            <person name="Park H.-S."/>
            <person name="Perrone G."/>
            <person name="Piumi F."/>
            <person name="Punt P.J."/>
            <person name="Ram A.F."/>
            <person name="Ramon A."/>
            <person name="Rauscher S."/>
            <person name="Record E."/>
            <person name="Riano-Pachon D.M."/>
            <person name="Robert V."/>
            <person name="Roehrig J."/>
            <person name="Ruller R."/>
            <person name="Salamov A."/>
            <person name="Salih N.S."/>
            <person name="Samson R.A."/>
            <person name="Sandor E."/>
            <person name="Sanguinetti M."/>
            <person name="Schuetze T."/>
            <person name="Sepcic K."/>
            <person name="Shelest E."/>
            <person name="Sherlock G."/>
            <person name="Sophianopoulou V."/>
            <person name="Squina F.M."/>
            <person name="Sun H."/>
            <person name="Susca A."/>
            <person name="Todd R.B."/>
            <person name="Tsang A."/>
            <person name="Unkles S.E."/>
            <person name="van de Wiele N."/>
            <person name="van Rossen-Uffink D."/>
            <person name="Oliveira J.V."/>
            <person name="Vesth T.C."/>
            <person name="Visser J."/>
            <person name="Yu J.-H."/>
            <person name="Zhou M."/>
            <person name="Andersen M.R."/>
            <person name="Archer D.B."/>
            <person name="Baker S.E."/>
            <person name="Benoit I."/>
            <person name="Brakhage A.A."/>
            <person name="Braus G.H."/>
            <person name="Fischer R."/>
            <person name="Frisvad J.C."/>
            <person name="Goldman G.H."/>
            <person name="Houbraken J."/>
            <person name="Oakley B."/>
            <person name="Pocsi I."/>
            <person name="Scazzocchio C."/>
            <person name="Seiboth B."/>
            <person name="vanKuyk P.A."/>
            <person name="Wortman J."/>
            <person name="Dyer P.S."/>
            <person name="Grigoriev I.V."/>
        </authorList>
    </citation>
    <scope>NUCLEOTIDE SEQUENCE [LARGE SCALE GENOMIC DNA]</scope>
    <source>
        <strain evidence="2">CBS 506.65</strain>
    </source>
</reference>
<evidence type="ECO:0000313" key="2">
    <source>
        <dbReference type="Proteomes" id="UP000184188"/>
    </source>
</evidence>
<organism evidence="1 2">
    <name type="scientific">Penicilliopsis zonata CBS 506.65</name>
    <dbReference type="NCBI Taxonomy" id="1073090"/>
    <lineage>
        <taxon>Eukaryota</taxon>
        <taxon>Fungi</taxon>
        <taxon>Dikarya</taxon>
        <taxon>Ascomycota</taxon>
        <taxon>Pezizomycotina</taxon>
        <taxon>Eurotiomycetes</taxon>
        <taxon>Eurotiomycetidae</taxon>
        <taxon>Eurotiales</taxon>
        <taxon>Aspergillaceae</taxon>
        <taxon>Penicilliopsis</taxon>
    </lineage>
</organism>
<evidence type="ECO:0000313" key="1">
    <source>
        <dbReference type="EMBL" id="OJJ46982.1"/>
    </source>
</evidence>
<protein>
    <submittedName>
        <fullName evidence="1">Uncharacterized protein</fullName>
    </submittedName>
</protein>
<dbReference type="EMBL" id="KV878341">
    <property type="protein sequence ID" value="OJJ46982.1"/>
    <property type="molecule type" value="Genomic_DNA"/>
</dbReference>
<dbReference type="VEuPathDB" id="FungiDB:ASPZODRAFT_1867486"/>
<accession>A0A1L9SIC9</accession>
<proteinExistence type="predicted"/>
<name>A0A1L9SIC9_9EURO</name>
<dbReference type="RefSeq" id="XP_022581492.1">
    <property type="nucleotide sequence ID" value="XM_022727266.1"/>
</dbReference>
<dbReference type="Proteomes" id="UP000184188">
    <property type="component" value="Unassembled WGS sequence"/>
</dbReference>
<dbReference type="AlphaFoldDB" id="A0A1L9SIC9"/>
<dbReference type="GeneID" id="34613730"/>
<keyword evidence="2" id="KW-1185">Reference proteome</keyword>
<gene>
    <name evidence="1" type="ORF">ASPZODRAFT_1867486</name>
</gene>
<sequence length="112" mass="12408">MNGGLSFFPAAGQPRASFDGRRLGEGGGHVSSRLRFSAFQVVSRRDWLQEQLQEQLHSISEQARLHRDAVRRAGSLIDLRGGALCFDLVCWSATEMRTPLFVRSGASSLDIF</sequence>